<organism evidence="6 7">
    <name type="scientific">Halotia branconii CENA392</name>
    <dbReference type="NCBI Taxonomy" id="1539056"/>
    <lineage>
        <taxon>Bacteria</taxon>
        <taxon>Bacillati</taxon>
        <taxon>Cyanobacteriota</taxon>
        <taxon>Cyanophyceae</taxon>
        <taxon>Nostocales</taxon>
        <taxon>Nodulariaceae</taxon>
        <taxon>Halotia</taxon>
    </lineage>
</organism>
<dbReference type="Gene3D" id="2.130.10.10">
    <property type="entry name" value="YVTN repeat-like/Quinoprotein amine dehydrogenase"/>
    <property type="match status" value="6"/>
</dbReference>
<evidence type="ECO:0000313" key="7">
    <source>
        <dbReference type="Proteomes" id="UP001223520"/>
    </source>
</evidence>
<feature type="repeat" description="WD" evidence="3">
    <location>
        <begin position="871"/>
        <end position="912"/>
    </location>
</feature>
<dbReference type="InterPro" id="IPR055442">
    <property type="entry name" value="Beta-prop_EML-like_2nd"/>
</dbReference>
<evidence type="ECO:0000259" key="5">
    <source>
        <dbReference type="Pfam" id="PF23414"/>
    </source>
</evidence>
<dbReference type="InterPro" id="IPR019775">
    <property type="entry name" value="WD40_repeat_CS"/>
</dbReference>
<feature type="repeat" description="WD" evidence="3">
    <location>
        <begin position="913"/>
        <end position="954"/>
    </location>
</feature>
<dbReference type="Pfam" id="PF20703">
    <property type="entry name" value="nSTAND1"/>
    <property type="match status" value="1"/>
</dbReference>
<feature type="repeat" description="WD" evidence="3">
    <location>
        <begin position="619"/>
        <end position="660"/>
    </location>
</feature>
<dbReference type="Gene3D" id="3.40.50.300">
    <property type="entry name" value="P-loop containing nucleotide triphosphate hydrolases"/>
    <property type="match status" value="1"/>
</dbReference>
<dbReference type="InterPro" id="IPR036322">
    <property type="entry name" value="WD40_repeat_dom_sf"/>
</dbReference>
<feature type="repeat" description="WD" evidence="3">
    <location>
        <begin position="997"/>
        <end position="1031"/>
    </location>
</feature>
<dbReference type="PRINTS" id="PR00320">
    <property type="entry name" value="GPROTEINBRPT"/>
</dbReference>
<feature type="repeat" description="WD" evidence="3">
    <location>
        <begin position="955"/>
        <end position="996"/>
    </location>
</feature>
<dbReference type="Proteomes" id="UP001223520">
    <property type="component" value="Chromosome"/>
</dbReference>
<protein>
    <submittedName>
        <fullName evidence="6">Uncharacterized protein</fullName>
    </submittedName>
</protein>
<evidence type="ECO:0000313" key="6">
    <source>
        <dbReference type="EMBL" id="WGV24023.1"/>
    </source>
</evidence>
<dbReference type="PANTHER" id="PTHR19848">
    <property type="entry name" value="WD40 REPEAT PROTEIN"/>
    <property type="match status" value="1"/>
</dbReference>
<dbReference type="InterPro" id="IPR027417">
    <property type="entry name" value="P-loop_NTPase"/>
</dbReference>
<feature type="repeat" description="WD" evidence="3">
    <location>
        <begin position="703"/>
        <end position="744"/>
    </location>
</feature>
<dbReference type="InterPro" id="IPR020472">
    <property type="entry name" value="WD40_PAC1"/>
</dbReference>
<dbReference type="SUPFAM" id="SSF52540">
    <property type="entry name" value="P-loop containing nucleoside triphosphate hydrolases"/>
    <property type="match status" value="1"/>
</dbReference>
<proteinExistence type="predicted"/>
<evidence type="ECO:0000256" key="2">
    <source>
        <dbReference type="ARBA" id="ARBA00022737"/>
    </source>
</evidence>
<dbReference type="Pfam" id="PF00400">
    <property type="entry name" value="WD40"/>
    <property type="match status" value="2"/>
</dbReference>
<keyword evidence="7" id="KW-1185">Reference proteome</keyword>
<dbReference type="PROSITE" id="PS50082">
    <property type="entry name" value="WD_REPEATS_2"/>
    <property type="match status" value="11"/>
</dbReference>
<dbReference type="InterPro" id="IPR049052">
    <property type="entry name" value="nSTAND1"/>
</dbReference>
<evidence type="ECO:0000256" key="3">
    <source>
        <dbReference type="PROSITE-ProRule" id="PRU00221"/>
    </source>
</evidence>
<dbReference type="InterPro" id="IPR015943">
    <property type="entry name" value="WD40/YVTN_repeat-like_dom_sf"/>
</dbReference>
<name>A0AAJ6NP81_9CYAN</name>
<evidence type="ECO:0000259" key="4">
    <source>
        <dbReference type="Pfam" id="PF20703"/>
    </source>
</evidence>
<dbReference type="PROSITE" id="PS50294">
    <property type="entry name" value="WD_REPEATS_REGION"/>
    <property type="match status" value="11"/>
</dbReference>
<dbReference type="PROSITE" id="PS00678">
    <property type="entry name" value="WD_REPEATS_1"/>
    <property type="match status" value="11"/>
</dbReference>
<feature type="domain" description="EML-like second beta-propeller" evidence="5">
    <location>
        <begin position="584"/>
        <end position="743"/>
    </location>
</feature>
<dbReference type="PANTHER" id="PTHR19848:SF8">
    <property type="entry name" value="F-BOX AND WD REPEAT DOMAIN CONTAINING 7"/>
    <property type="match status" value="1"/>
</dbReference>
<feature type="repeat" description="WD" evidence="3">
    <location>
        <begin position="577"/>
        <end position="618"/>
    </location>
</feature>
<dbReference type="SMART" id="SM00320">
    <property type="entry name" value="WD40"/>
    <property type="match status" value="11"/>
</dbReference>
<feature type="repeat" description="WD" evidence="3">
    <location>
        <begin position="829"/>
        <end position="870"/>
    </location>
</feature>
<dbReference type="SUPFAM" id="SSF50978">
    <property type="entry name" value="WD40 repeat-like"/>
    <property type="match status" value="2"/>
</dbReference>
<keyword evidence="2" id="KW-0677">Repeat</keyword>
<feature type="repeat" description="WD" evidence="3">
    <location>
        <begin position="745"/>
        <end position="786"/>
    </location>
</feature>
<feature type="repeat" description="WD" evidence="3">
    <location>
        <begin position="661"/>
        <end position="702"/>
    </location>
</feature>
<feature type="repeat" description="WD" evidence="3">
    <location>
        <begin position="787"/>
        <end position="828"/>
    </location>
</feature>
<reference evidence="6 7" key="1">
    <citation type="journal article" date="2023" name="Limnol Oceanogr Lett">
        <title>Environmental adaptations by the intertidal Antarctic cyanobacterium Halotia branconii CENA392 as revealed using long-read genome sequencing.</title>
        <authorList>
            <person name="Dextro R.B."/>
            <person name="Delbaje E."/>
            <person name="Freitas P.N.N."/>
            <person name="Geraldes V."/>
            <person name="Pinto E."/>
            <person name="Long P.F."/>
            <person name="Fiore M.F."/>
        </authorList>
    </citation>
    <scope>NUCLEOTIDE SEQUENCE [LARGE SCALE GENOMIC DNA]</scope>
    <source>
        <strain evidence="6 7">CENA392</strain>
    </source>
</reference>
<dbReference type="CDD" id="cd00200">
    <property type="entry name" value="WD40"/>
    <property type="match status" value="2"/>
</dbReference>
<keyword evidence="1 3" id="KW-0853">WD repeat</keyword>
<sequence length="1075" mass="119548">MTTDPFKVTAEGDVLGVAGANSGTVNITYISSISSETEIHARKLIEGSPYLGLSKFETKDSSKFFGRDTWISELTDYFKQNNVLLLLGASGSGKSSLIRAGLIPALENQPGYEQLVNLTFVPDKDPFKSFHSSLLTKYNQSEAELALAVKEDTLVKVVQSLKRDSQWLIFIDQFEELFTLTPKDKRDSFIKSLIQLIEKSETSVKVVMTMRADFLDKLSPYPKLGKIHDSSSKMLTEMDDIALGLAIAEPAARNGVTFEQGLIEQIISDFRERAGSLPLLQYTLNELWKKDNIQDRVLNTKTYQDLGGVKGALQKQADKIYNKFNEKERKAAENIFIKLIALESKEAVSKRADITALEKDETQKKVLYQLINSRLLVSKREKGKATVEVAHEELLRSWKVLQNLIRDKEEIIVLENRLSADAKQWNELRKKDAQKANSELWNGSKLVRIVELEKEQSIQIIDKEAKEFIKVSEAQAERQKNEKIRTARTIAAGSLVAVVVSSGLGLTAWNQTKQAELNLADSLGSSSLSLLDRRKELDAFVKAIKAGKILQSQHAYNSGVMNALQKALNEGSERNRLEGHNRDVWSVSFSPDGKTLASGSYDKTIKLWNLETGKQIRTLSGHDNFVISVSFSPDGKTLASGSYDKTIKLWNLETGKQIRTLSGHDDWVISVSFSPDGKTLASGSRDKTIKLWNLETGKQIRTLSGHDNFVISVSFSPDGKTLASGSRDKTIKLWNLETGKQIRTLFGHDNFVISVSFSPDGKTLASGSGDKTIKLWNLETGNQIRTLFGHDDFVRSVSFSPDSKTLASGSEDKTIKLWNLETGKQIRTLSGHDDFVISVSFSPDGKTLASGSADNTIKLWNLETGKQIRTLSGHDNWVYSVSFSSDGKTLASGSSDKTIKLWNLETGKQIRTLFGHDNWVYSVSFSPDGKTLASGSEDKTIKLWNLETGKQIRTLSGHDNFVYSVSFSPDGKTLASGSEDKTIKLWNLETGKQIRTLSGHDNFVYSVSFSPDGKTLASGSGDNTIKLWNLDFWNLDLDALMGRSCDWVRGYLQNNPNVSESDRHLCDDIGTQKRI</sequence>
<dbReference type="Pfam" id="PF23414">
    <property type="entry name" value="Beta-prop_EML_2"/>
    <property type="match status" value="1"/>
</dbReference>
<accession>A0AAJ6NP81</accession>
<dbReference type="KEGG" id="hbq:QI031_19725"/>
<dbReference type="InterPro" id="IPR001680">
    <property type="entry name" value="WD40_rpt"/>
</dbReference>
<dbReference type="RefSeq" id="WP_281481352.1">
    <property type="nucleotide sequence ID" value="NZ_CP124543.1"/>
</dbReference>
<gene>
    <name evidence="6" type="ORF">QI031_19725</name>
</gene>
<dbReference type="AlphaFoldDB" id="A0AAJ6NP81"/>
<dbReference type="FunFam" id="2.130.10.10:FF:000228">
    <property type="entry name" value="COMPASS-like H3K4 histone methylase component WDR5A"/>
    <property type="match status" value="1"/>
</dbReference>
<feature type="domain" description="Novel STAND NTPase 1" evidence="4">
    <location>
        <begin position="49"/>
        <end position="432"/>
    </location>
</feature>
<dbReference type="EMBL" id="CP124543">
    <property type="protein sequence ID" value="WGV24023.1"/>
    <property type="molecule type" value="Genomic_DNA"/>
</dbReference>
<dbReference type="Pfam" id="PF25173">
    <property type="entry name" value="Beta-prop_WDR3_1st"/>
    <property type="match status" value="1"/>
</dbReference>
<evidence type="ECO:0000256" key="1">
    <source>
        <dbReference type="ARBA" id="ARBA00022574"/>
    </source>
</evidence>